<reference evidence="10" key="1">
    <citation type="journal article" date="2013" name="Nat. Genet.">
        <title>The draft genomes of soft-shell turtle and green sea turtle yield insights into the development and evolution of the turtle-specific body plan.</title>
        <authorList>
            <person name="Wang Z."/>
            <person name="Pascual-Anaya J."/>
            <person name="Zadissa A."/>
            <person name="Li W."/>
            <person name="Niimura Y."/>
            <person name="Huang Z."/>
            <person name="Li C."/>
            <person name="White S."/>
            <person name="Xiong Z."/>
            <person name="Fang D."/>
            <person name="Wang B."/>
            <person name="Ming Y."/>
            <person name="Chen Y."/>
            <person name="Zheng Y."/>
            <person name="Kuraku S."/>
            <person name="Pignatelli M."/>
            <person name="Herrero J."/>
            <person name="Beal K."/>
            <person name="Nozawa M."/>
            <person name="Li Q."/>
            <person name="Wang J."/>
            <person name="Zhang H."/>
            <person name="Yu L."/>
            <person name="Shigenobu S."/>
            <person name="Wang J."/>
            <person name="Liu J."/>
            <person name="Flicek P."/>
            <person name="Searle S."/>
            <person name="Wang J."/>
            <person name="Kuratani S."/>
            <person name="Yin Y."/>
            <person name="Aken B."/>
            <person name="Zhang G."/>
            <person name="Irie N."/>
        </authorList>
    </citation>
    <scope>NUCLEOTIDE SEQUENCE [LARGE SCALE GENOMIC DNA]</scope>
</reference>
<dbReference type="GO" id="GO:0046872">
    <property type="term" value="F:metal ion binding"/>
    <property type="evidence" value="ECO:0007669"/>
    <property type="project" value="UniProtKB-KW"/>
</dbReference>
<feature type="domain" description="DDE Tnp4" evidence="8">
    <location>
        <begin position="557"/>
        <end position="715"/>
    </location>
</feature>
<dbReference type="PANTHER" id="PTHR22930:SF206">
    <property type="entry name" value="NUCLEASE HARBI1"/>
    <property type="match status" value="1"/>
</dbReference>
<keyword evidence="7" id="KW-0539">Nucleus</keyword>
<dbReference type="EMBL" id="KB545352">
    <property type="protein sequence ID" value="EMP31434.1"/>
    <property type="molecule type" value="Genomic_DNA"/>
</dbReference>
<evidence type="ECO:0000256" key="2">
    <source>
        <dbReference type="ARBA" id="ARBA00004123"/>
    </source>
</evidence>
<keyword evidence="5" id="KW-0479">Metal-binding</keyword>
<keyword evidence="6" id="KW-0378">Hydrolase</keyword>
<evidence type="ECO:0000256" key="5">
    <source>
        <dbReference type="ARBA" id="ARBA00022723"/>
    </source>
</evidence>
<sequence length="772" mass="84570">MEKKERARKGGLELLAAEEKAHQMQQETHQVQQETARLQLQVKKTREEQQKPYGLGSPVYNNVGMLYNSEQLSGCNQMYPNTATFYVNAVTEFSRMSSVEGDSINCANAMYGSGSGNFIESVKVNGKSCLGQIMASNITLVKADLVKEEDYLANQSVNVVVPYEFTERNDLKPVSVMGIDLPGEGFSKCLSEKKSCLSVSEVSECLSNVSEMNLELDQAQKDLIGQDNVSQEQIKVDGQVKALIEEGKGRFLMGDGLLASTACKSDPAKGNCDLLEVAQISEKSSSLSVGSGNVPGKESLDEPRQPYELMALSSQQFGKARIVEDECPYTLPVTCVENCDSEGNVPVSARSIDLPMEGATPVSKQLSVNSPVCWDKGNEIPSCVPGKGECVSGSSLSVEQTEGAFRPVMVENSVVVSELVLNSTKAQEGNGPKFVSDRENGTVTRFHPVNVYAKSQRPHNSGACILLVASVLLEKGVATLSDQGDILARAQGEHKGDLIVLPTDSLTTCSKKEKIPKLVCGKGKENASNLLSTDLVKEEDYLANQSVNVVVPYEFTMHISILAPDHLANQYINHMGYFSMVLQALVDHKGHFTDISVGWLRKVHDARIFRNSELFKQLQEGTYFSDQKITIGDVEMPIVILGDPTYPMLPWLMKPYTSSLNSSKEQFNDRLNKCRMVIECAFGHLKAHWCCLLTRLDLSATNISIVIAVCCLLHNICESKGETFMAGWDVEANCPASSFEQPDTRVIRRAQLGALRSREALKISFMTGQAMV</sequence>
<dbReference type="InterPro" id="IPR045249">
    <property type="entry name" value="HARBI1-like"/>
</dbReference>
<evidence type="ECO:0000256" key="4">
    <source>
        <dbReference type="ARBA" id="ARBA00022722"/>
    </source>
</evidence>
<dbReference type="GO" id="GO:0004518">
    <property type="term" value="F:nuclease activity"/>
    <property type="evidence" value="ECO:0007669"/>
    <property type="project" value="UniProtKB-KW"/>
</dbReference>
<protein>
    <recommendedName>
        <fullName evidence="8">DDE Tnp4 domain-containing protein</fullName>
    </recommendedName>
</protein>
<organism evidence="9 10">
    <name type="scientific">Chelonia mydas</name>
    <name type="common">Green sea-turtle</name>
    <name type="synonym">Chelonia agassizi</name>
    <dbReference type="NCBI Taxonomy" id="8469"/>
    <lineage>
        <taxon>Eukaryota</taxon>
        <taxon>Metazoa</taxon>
        <taxon>Chordata</taxon>
        <taxon>Craniata</taxon>
        <taxon>Vertebrata</taxon>
        <taxon>Euteleostomi</taxon>
        <taxon>Archelosauria</taxon>
        <taxon>Testudinata</taxon>
        <taxon>Testudines</taxon>
        <taxon>Cryptodira</taxon>
        <taxon>Durocryptodira</taxon>
        <taxon>Americhelydia</taxon>
        <taxon>Chelonioidea</taxon>
        <taxon>Cheloniidae</taxon>
        <taxon>Chelonia</taxon>
    </lineage>
</organism>
<comment type="similarity">
    <text evidence="3">Belongs to the HARBI1 family.</text>
</comment>
<dbReference type="AlphaFoldDB" id="M7B2X1"/>
<comment type="cofactor">
    <cofactor evidence="1">
        <name>a divalent metal cation</name>
        <dbReference type="ChEBI" id="CHEBI:60240"/>
    </cofactor>
</comment>
<proteinExistence type="inferred from homology"/>
<evidence type="ECO:0000256" key="3">
    <source>
        <dbReference type="ARBA" id="ARBA00006958"/>
    </source>
</evidence>
<keyword evidence="4" id="KW-0540">Nuclease</keyword>
<dbReference type="Proteomes" id="UP000031443">
    <property type="component" value="Unassembled WGS sequence"/>
</dbReference>
<dbReference type="GO" id="GO:0005634">
    <property type="term" value="C:nucleus"/>
    <property type="evidence" value="ECO:0007669"/>
    <property type="project" value="UniProtKB-SubCell"/>
</dbReference>
<evidence type="ECO:0000256" key="1">
    <source>
        <dbReference type="ARBA" id="ARBA00001968"/>
    </source>
</evidence>
<keyword evidence="10" id="KW-1185">Reference proteome</keyword>
<evidence type="ECO:0000259" key="8">
    <source>
        <dbReference type="Pfam" id="PF13359"/>
    </source>
</evidence>
<dbReference type="GO" id="GO:0016787">
    <property type="term" value="F:hydrolase activity"/>
    <property type="evidence" value="ECO:0007669"/>
    <property type="project" value="UniProtKB-KW"/>
</dbReference>
<evidence type="ECO:0000313" key="9">
    <source>
        <dbReference type="EMBL" id="EMP31434.1"/>
    </source>
</evidence>
<evidence type="ECO:0000256" key="6">
    <source>
        <dbReference type="ARBA" id="ARBA00022801"/>
    </source>
</evidence>
<dbReference type="PANTHER" id="PTHR22930">
    <property type="match status" value="1"/>
</dbReference>
<dbReference type="Pfam" id="PF13359">
    <property type="entry name" value="DDE_Tnp_4"/>
    <property type="match status" value="1"/>
</dbReference>
<evidence type="ECO:0000313" key="10">
    <source>
        <dbReference type="Proteomes" id="UP000031443"/>
    </source>
</evidence>
<comment type="subcellular location">
    <subcellularLocation>
        <location evidence="2">Nucleus</location>
    </subcellularLocation>
</comment>
<accession>M7B2X1</accession>
<gene>
    <name evidence="9" type="ORF">UY3_11460</name>
</gene>
<evidence type="ECO:0000256" key="7">
    <source>
        <dbReference type="ARBA" id="ARBA00023242"/>
    </source>
</evidence>
<name>M7B2X1_CHEMY</name>
<dbReference type="InterPro" id="IPR027806">
    <property type="entry name" value="HARBI1_dom"/>
</dbReference>